<protein>
    <submittedName>
        <fullName evidence="1">Uncharacterized protein</fullName>
    </submittedName>
</protein>
<dbReference type="AlphaFoldDB" id="A0A1B6HUJ7"/>
<accession>A0A1B6HUJ7</accession>
<dbReference type="EMBL" id="GECU01029366">
    <property type="protein sequence ID" value="JAS78340.1"/>
    <property type="molecule type" value="Transcribed_RNA"/>
</dbReference>
<evidence type="ECO:0000313" key="1">
    <source>
        <dbReference type="EMBL" id="JAS78340.1"/>
    </source>
</evidence>
<proteinExistence type="predicted"/>
<organism evidence="1">
    <name type="scientific">Homalodisca liturata</name>
    <dbReference type="NCBI Taxonomy" id="320908"/>
    <lineage>
        <taxon>Eukaryota</taxon>
        <taxon>Metazoa</taxon>
        <taxon>Ecdysozoa</taxon>
        <taxon>Arthropoda</taxon>
        <taxon>Hexapoda</taxon>
        <taxon>Insecta</taxon>
        <taxon>Pterygota</taxon>
        <taxon>Neoptera</taxon>
        <taxon>Paraneoptera</taxon>
        <taxon>Hemiptera</taxon>
        <taxon>Auchenorrhyncha</taxon>
        <taxon>Membracoidea</taxon>
        <taxon>Cicadellidae</taxon>
        <taxon>Cicadellinae</taxon>
        <taxon>Proconiini</taxon>
        <taxon>Homalodisca</taxon>
    </lineage>
</organism>
<sequence>MSNCELDLCCFYKEFKETAMHFICDCKATRWKRLYKAFLKPAEVRHLVPKNILKVIKGISQQIEKYSNFGLAQVHFVRMCRCSSSTRSSCCLGKETSDSTSLSSCASATPCSLKTFSP</sequence>
<reference evidence="1" key="1">
    <citation type="submission" date="2015-11" db="EMBL/GenBank/DDBJ databases">
        <title>De novo transcriptome assembly of four potential Pierce s Disease insect vectors from Arizona vineyards.</title>
        <authorList>
            <person name="Tassone E.E."/>
        </authorList>
    </citation>
    <scope>NUCLEOTIDE SEQUENCE</scope>
</reference>
<name>A0A1B6HUJ7_9HEMI</name>
<gene>
    <name evidence="1" type="ORF">g.12757</name>
</gene>